<feature type="repeat" description="TPR" evidence="1">
    <location>
        <begin position="413"/>
        <end position="446"/>
    </location>
</feature>
<gene>
    <name evidence="3" type="ORF">CRG98_038351</name>
</gene>
<evidence type="ECO:0000313" key="4">
    <source>
        <dbReference type="Proteomes" id="UP000233551"/>
    </source>
</evidence>
<keyword evidence="1" id="KW-0802">TPR repeat</keyword>
<proteinExistence type="predicted"/>
<feature type="non-terminal residue" evidence="3">
    <location>
        <position position="572"/>
    </location>
</feature>
<dbReference type="SUPFAM" id="SSF48452">
    <property type="entry name" value="TPR-like"/>
    <property type="match status" value="2"/>
</dbReference>
<dbReference type="PANTHER" id="PTHR44749">
    <property type="entry name" value="SUPPRESSOR OF RPS4-RLD 1"/>
    <property type="match status" value="1"/>
</dbReference>
<feature type="compositionally biased region" description="Basic and acidic residues" evidence="2">
    <location>
        <begin position="192"/>
        <end position="201"/>
    </location>
</feature>
<evidence type="ECO:0000256" key="1">
    <source>
        <dbReference type="PROSITE-ProRule" id="PRU00339"/>
    </source>
</evidence>
<dbReference type="EMBL" id="PGOL01003425">
    <property type="protein sequence ID" value="PKI41239.1"/>
    <property type="molecule type" value="Genomic_DNA"/>
</dbReference>
<name>A0A2I0IB69_PUNGR</name>
<dbReference type="AlphaFoldDB" id="A0A2I0IB69"/>
<dbReference type="InterPro" id="IPR011990">
    <property type="entry name" value="TPR-like_helical_dom_sf"/>
</dbReference>
<dbReference type="Pfam" id="PF13181">
    <property type="entry name" value="TPR_8"/>
    <property type="match status" value="1"/>
</dbReference>
<feature type="region of interest" description="Disordered" evidence="2">
    <location>
        <begin position="133"/>
        <end position="210"/>
    </location>
</feature>
<dbReference type="PANTHER" id="PTHR44749:SF1">
    <property type="entry name" value="TETRATRICOPEPTIDE-LIKE HELICAL DOMAIN-CONTAINING PROTEIN"/>
    <property type="match status" value="1"/>
</dbReference>
<reference evidence="3 4" key="1">
    <citation type="submission" date="2017-11" db="EMBL/GenBank/DDBJ databases">
        <title>De-novo sequencing of pomegranate (Punica granatum L.) genome.</title>
        <authorList>
            <person name="Akparov Z."/>
            <person name="Amiraslanov A."/>
            <person name="Hajiyeva S."/>
            <person name="Abbasov M."/>
            <person name="Kaur K."/>
            <person name="Hamwieh A."/>
            <person name="Solovyev V."/>
            <person name="Salamov A."/>
            <person name="Braich B."/>
            <person name="Kosarev P."/>
            <person name="Mahmoud A."/>
            <person name="Hajiyev E."/>
            <person name="Babayeva S."/>
            <person name="Izzatullayeva V."/>
            <person name="Mammadov A."/>
            <person name="Mammadov A."/>
            <person name="Sharifova S."/>
            <person name="Ojaghi J."/>
            <person name="Eynullazada K."/>
            <person name="Bayramov B."/>
            <person name="Abdulazimova A."/>
            <person name="Shahmuradov I."/>
        </authorList>
    </citation>
    <scope>NUCLEOTIDE SEQUENCE [LARGE SCALE GENOMIC DNA]</scope>
    <source>
        <strain evidence="4">cv. AG2017</strain>
        <tissue evidence="3">Leaf</tissue>
    </source>
</reference>
<dbReference type="Pfam" id="PF13432">
    <property type="entry name" value="TPR_16"/>
    <property type="match status" value="1"/>
</dbReference>
<accession>A0A2I0IB69</accession>
<keyword evidence="4" id="KW-1185">Reference proteome</keyword>
<dbReference type="STRING" id="22663.A0A2I0IB69"/>
<feature type="compositionally biased region" description="Polar residues" evidence="2">
    <location>
        <begin position="170"/>
        <end position="189"/>
    </location>
</feature>
<dbReference type="Proteomes" id="UP000233551">
    <property type="component" value="Unassembled WGS sequence"/>
</dbReference>
<organism evidence="3 4">
    <name type="scientific">Punica granatum</name>
    <name type="common">Pomegranate</name>
    <dbReference type="NCBI Taxonomy" id="22663"/>
    <lineage>
        <taxon>Eukaryota</taxon>
        <taxon>Viridiplantae</taxon>
        <taxon>Streptophyta</taxon>
        <taxon>Embryophyta</taxon>
        <taxon>Tracheophyta</taxon>
        <taxon>Spermatophyta</taxon>
        <taxon>Magnoliopsida</taxon>
        <taxon>eudicotyledons</taxon>
        <taxon>Gunneridae</taxon>
        <taxon>Pentapetalae</taxon>
        <taxon>rosids</taxon>
        <taxon>malvids</taxon>
        <taxon>Myrtales</taxon>
        <taxon>Lythraceae</taxon>
        <taxon>Punica</taxon>
    </lineage>
</organism>
<dbReference type="SMART" id="SM00028">
    <property type="entry name" value="TPR"/>
    <property type="match status" value="7"/>
</dbReference>
<dbReference type="GO" id="GO:0045892">
    <property type="term" value="P:negative regulation of DNA-templated transcription"/>
    <property type="evidence" value="ECO:0007669"/>
    <property type="project" value="InterPro"/>
</dbReference>
<feature type="region of interest" description="Disordered" evidence="2">
    <location>
        <begin position="225"/>
        <end position="251"/>
    </location>
</feature>
<dbReference type="InterPro" id="IPR019734">
    <property type="entry name" value="TPR_rpt"/>
</dbReference>
<dbReference type="InterPro" id="IPR044650">
    <property type="entry name" value="SRFR1-like"/>
</dbReference>
<feature type="repeat" description="TPR" evidence="1">
    <location>
        <begin position="345"/>
        <end position="378"/>
    </location>
</feature>
<protein>
    <recommendedName>
        <fullName evidence="5">Suppressor of RPS4-RLD 1</fullName>
    </recommendedName>
</protein>
<dbReference type="PROSITE" id="PS50005">
    <property type="entry name" value="TPR"/>
    <property type="match status" value="3"/>
</dbReference>
<dbReference type="Gene3D" id="1.25.40.10">
    <property type="entry name" value="Tetratricopeptide repeat domain"/>
    <property type="match status" value="3"/>
</dbReference>
<sequence length="572" mass="63623">MGSPAVSERVELANFCRLRDWSKAIRVLDALLAHSSSIQDICNRAFCYSQLELHKHVVKDCDRALQLDPTLLQAHILKGRALSALGRKVDAVLAWKKGYEHALSQSADLKLLLELEELLSSAKQDQINGFEKDVESMPSLSPPELISQVDDESSKSQSNEHNLSDKLKSYSKSNGTSDESNHNLETCNGFTDEGRVSEKHNSSRNGNLGVIDTVSNDAISGELSLSCSGSSSSSSDVTDVSSKSVEKSVTQSDIVDKAKKNKKFCVTRISKNRSISVDFRLSRGIAEVNEGKYAHAVSIFDQILREDPTYPEALIGRGTAYAFQRELDAAISDFSKAIQANPSAGEAWKRRGQARAALGSSAEAITDLTRALEFEPNSGDILHERGIINFKFKDFDAAVEDLSTCIQLDKDNKSAYTYLGLALSSIGEYRRAEEAHMKAIQLDQNFLEAWAHLTQVCESLSFIWPTSTWNGRAQKEIALYTASKGNTEFCWFDLDGDIDPLFKEYWCKRLHPKNVCEKVYRQPPLRDSMRKGKLKKQDFVVTKQKAALLLAADSIGKKIQYDCPGFLPNRRQ</sequence>
<feature type="repeat" description="TPR" evidence="1">
    <location>
        <begin position="311"/>
        <end position="344"/>
    </location>
</feature>
<evidence type="ECO:0000256" key="2">
    <source>
        <dbReference type="SAM" id="MobiDB-lite"/>
    </source>
</evidence>
<comment type="caution">
    <text evidence="3">The sequence shown here is derived from an EMBL/GenBank/DDBJ whole genome shotgun (WGS) entry which is preliminary data.</text>
</comment>
<evidence type="ECO:0000313" key="3">
    <source>
        <dbReference type="EMBL" id="PKI41239.1"/>
    </source>
</evidence>
<evidence type="ECO:0008006" key="5">
    <source>
        <dbReference type="Google" id="ProtNLM"/>
    </source>
</evidence>